<comment type="caution">
    <text evidence="7">The sequence shown here is derived from an EMBL/GenBank/DDBJ whole genome shotgun (WGS) entry which is preliminary data.</text>
</comment>
<feature type="transmembrane region" description="Helical" evidence="5">
    <location>
        <begin position="35"/>
        <end position="53"/>
    </location>
</feature>
<evidence type="ECO:0000256" key="5">
    <source>
        <dbReference type="SAM" id="Phobius"/>
    </source>
</evidence>
<evidence type="ECO:0000256" key="1">
    <source>
        <dbReference type="ARBA" id="ARBA00004167"/>
    </source>
</evidence>
<dbReference type="InterPro" id="IPR044839">
    <property type="entry name" value="NDR1-like"/>
</dbReference>
<keyword evidence="4 5" id="KW-0472">Membrane</keyword>
<sequence>MTSKHDRYQPLLPAQNVIILPLYHRPNQHRFLRRCLYVTAALLLISSLIFLIYPSDPTLQLSRIHLNHIRVNSSPKLILDVSISLTIKVHNRDFFSLDYDSLDVSVGYRGRELGLVTSNRGRVRARASSYVDATLELDGLEVIHDVIYLIEDLARGQIPFDTDTRVKGQLGLFFFKIPLKARVLCEVYVNTKNQTIVREDCHPEVRKTLSTIYIGIWILEDFVDQKRIRFSFKQHIANCLHVAGFLETSCLPKSRWPLFNFLHSYESLTGWMIIYCPLDELDPGHCVGAGDMVGWFLSLPLVYTYTPQIVQKLNASFI</sequence>
<evidence type="ECO:0000256" key="2">
    <source>
        <dbReference type="ARBA" id="ARBA00022692"/>
    </source>
</evidence>
<feature type="domain" description="Late embryogenesis abundant protein LEA-2 subgroup" evidence="6">
    <location>
        <begin position="86"/>
        <end position="181"/>
    </location>
</feature>
<dbReference type="SUPFAM" id="SSF117070">
    <property type="entry name" value="LEA14-like"/>
    <property type="match status" value="1"/>
</dbReference>
<dbReference type="PANTHER" id="PTHR31234">
    <property type="entry name" value="LATE EMBRYOGENESIS ABUNDANT (LEA) HYDROXYPROLINE-RICH GLYCOPROTEIN FAMILY"/>
    <property type="match status" value="1"/>
</dbReference>
<comment type="subcellular location">
    <subcellularLocation>
        <location evidence="1">Membrane</location>
        <topology evidence="1">Single-pass membrane protein</topology>
    </subcellularLocation>
</comment>
<evidence type="ECO:0000313" key="7">
    <source>
        <dbReference type="EMBL" id="TXG61377.1"/>
    </source>
</evidence>
<organism evidence="7 8">
    <name type="scientific">Acer yangbiense</name>
    <dbReference type="NCBI Taxonomy" id="1000413"/>
    <lineage>
        <taxon>Eukaryota</taxon>
        <taxon>Viridiplantae</taxon>
        <taxon>Streptophyta</taxon>
        <taxon>Embryophyta</taxon>
        <taxon>Tracheophyta</taxon>
        <taxon>Spermatophyta</taxon>
        <taxon>Magnoliopsida</taxon>
        <taxon>eudicotyledons</taxon>
        <taxon>Gunneridae</taxon>
        <taxon>Pentapetalae</taxon>
        <taxon>rosids</taxon>
        <taxon>malvids</taxon>
        <taxon>Sapindales</taxon>
        <taxon>Sapindaceae</taxon>
        <taxon>Hippocastanoideae</taxon>
        <taxon>Acereae</taxon>
        <taxon>Acer</taxon>
    </lineage>
</organism>
<dbReference type="GO" id="GO:0016020">
    <property type="term" value="C:membrane"/>
    <property type="evidence" value="ECO:0007669"/>
    <property type="project" value="UniProtKB-SubCell"/>
</dbReference>
<proteinExistence type="predicted"/>
<keyword evidence="8" id="KW-1185">Reference proteome</keyword>
<dbReference type="PANTHER" id="PTHR31234:SF4">
    <property type="entry name" value="EXPRESSED PROTEIN"/>
    <property type="match status" value="1"/>
</dbReference>
<gene>
    <name evidence="7" type="ORF">EZV62_012740</name>
</gene>
<evidence type="ECO:0000259" key="6">
    <source>
        <dbReference type="Pfam" id="PF03168"/>
    </source>
</evidence>
<dbReference type="CDD" id="cd11586">
    <property type="entry name" value="VbhA_like"/>
    <property type="match status" value="1"/>
</dbReference>
<keyword evidence="3 5" id="KW-1133">Transmembrane helix</keyword>
<dbReference type="InterPro" id="IPR004864">
    <property type="entry name" value="LEA_2"/>
</dbReference>
<evidence type="ECO:0000256" key="4">
    <source>
        <dbReference type="ARBA" id="ARBA00023136"/>
    </source>
</evidence>
<dbReference type="GO" id="GO:0098542">
    <property type="term" value="P:defense response to other organism"/>
    <property type="evidence" value="ECO:0007669"/>
    <property type="project" value="InterPro"/>
</dbReference>
<reference evidence="8" key="1">
    <citation type="journal article" date="2019" name="Gigascience">
        <title>De novo genome assembly of the endangered Acer yangbiense, a plant species with extremely small populations endemic to Yunnan Province, China.</title>
        <authorList>
            <person name="Yang J."/>
            <person name="Wariss H.M."/>
            <person name="Tao L."/>
            <person name="Zhang R."/>
            <person name="Yun Q."/>
            <person name="Hollingsworth P."/>
            <person name="Dao Z."/>
            <person name="Luo G."/>
            <person name="Guo H."/>
            <person name="Ma Y."/>
            <person name="Sun W."/>
        </authorList>
    </citation>
    <scope>NUCLEOTIDE SEQUENCE [LARGE SCALE GENOMIC DNA]</scope>
    <source>
        <strain evidence="8">cv. Malutang</strain>
    </source>
</reference>
<dbReference type="Gene3D" id="2.60.40.1820">
    <property type="match status" value="1"/>
</dbReference>
<dbReference type="AlphaFoldDB" id="A0A5C7HW70"/>
<accession>A0A5C7HW70</accession>
<dbReference type="OrthoDB" id="1414122at2759"/>
<evidence type="ECO:0000313" key="8">
    <source>
        <dbReference type="Proteomes" id="UP000323000"/>
    </source>
</evidence>
<name>A0A5C7HW70_9ROSI</name>
<keyword evidence="2 5" id="KW-0812">Transmembrane</keyword>
<protein>
    <recommendedName>
        <fullName evidence="6">Late embryogenesis abundant protein LEA-2 subgroup domain-containing protein</fullName>
    </recommendedName>
</protein>
<dbReference type="Proteomes" id="UP000323000">
    <property type="component" value="Chromosome 5"/>
</dbReference>
<dbReference type="Pfam" id="PF03168">
    <property type="entry name" value="LEA_2"/>
    <property type="match status" value="1"/>
</dbReference>
<dbReference type="InterPro" id="IPR033788">
    <property type="entry name" value="VbhA-like"/>
</dbReference>
<evidence type="ECO:0000256" key="3">
    <source>
        <dbReference type="ARBA" id="ARBA00022989"/>
    </source>
</evidence>
<dbReference type="EMBL" id="VAHF01000005">
    <property type="protein sequence ID" value="TXG61377.1"/>
    <property type="molecule type" value="Genomic_DNA"/>
</dbReference>